<reference evidence="3" key="2">
    <citation type="journal article" date="2017" name="Nat. Plants">
        <title>The Aegilops tauschii genome reveals multiple impacts of transposons.</title>
        <authorList>
            <person name="Zhao G."/>
            <person name="Zou C."/>
            <person name="Li K."/>
            <person name="Wang K."/>
            <person name="Li T."/>
            <person name="Gao L."/>
            <person name="Zhang X."/>
            <person name="Wang H."/>
            <person name="Yang Z."/>
            <person name="Liu X."/>
            <person name="Jiang W."/>
            <person name="Mao L."/>
            <person name="Kong X."/>
            <person name="Jiao Y."/>
            <person name="Jia J."/>
        </authorList>
    </citation>
    <scope>NUCLEOTIDE SEQUENCE [LARGE SCALE GENOMIC DNA]</scope>
    <source>
        <strain evidence="3">cv. AL8/78</strain>
    </source>
</reference>
<name>A0A453S196_AEGTS</name>
<reference evidence="2" key="5">
    <citation type="journal article" date="2021" name="G3 (Bethesda)">
        <title>Aegilops tauschii genome assembly Aet v5.0 features greater sequence contiguity and improved annotation.</title>
        <authorList>
            <person name="Wang L."/>
            <person name="Zhu T."/>
            <person name="Rodriguez J.C."/>
            <person name="Deal K.R."/>
            <person name="Dubcovsky J."/>
            <person name="McGuire P.E."/>
            <person name="Lux T."/>
            <person name="Spannagl M."/>
            <person name="Mayer K.F.X."/>
            <person name="Baldrich P."/>
            <person name="Meyers B.C."/>
            <person name="Huo N."/>
            <person name="Gu Y.Q."/>
            <person name="Zhou H."/>
            <person name="Devos K.M."/>
            <person name="Bennetzen J.L."/>
            <person name="Unver T."/>
            <person name="Budak H."/>
            <person name="Gulick P.J."/>
            <person name="Galiba G."/>
            <person name="Kalapos B."/>
            <person name="Nelson D.R."/>
            <person name="Li P."/>
            <person name="You F.M."/>
            <person name="Luo M.C."/>
            <person name="Dvorak J."/>
        </authorList>
    </citation>
    <scope>NUCLEOTIDE SEQUENCE [LARGE SCALE GENOMIC DNA]</scope>
    <source>
        <strain evidence="2">cv. AL8/78</strain>
    </source>
</reference>
<keyword evidence="3" id="KW-1185">Reference proteome</keyword>
<dbReference type="STRING" id="200361.A0A453S196"/>
<accession>A0A453S196</accession>
<dbReference type="SUPFAM" id="SSF50249">
    <property type="entry name" value="Nucleic acid-binding proteins"/>
    <property type="match status" value="1"/>
</dbReference>
<proteinExistence type="predicted"/>
<evidence type="ECO:0000313" key="2">
    <source>
        <dbReference type="EnsemblPlants" id="AET7Gv20782000.7"/>
    </source>
</evidence>
<protein>
    <recommendedName>
        <fullName evidence="4">Replication factor A C-terminal domain-containing protein</fullName>
    </recommendedName>
</protein>
<evidence type="ECO:0000313" key="3">
    <source>
        <dbReference type="Proteomes" id="UP000015105"/>
    </source>
</evidence>
<dbReference type="InterPro" id="IPR012340">
    <property type="entry name" value="NA-bd_OB-fold"/>
</dbReference>
<dbReference type="PANTHER" id="PTHR47165">
    <property type="entry name" value="OS03G0429900 PROTEIN"/>
    <property type="match status" value="1"/>
</dbReference>
<dbReference type="Proteomes" id="UP000015105">
    <property type="component" value="Chromosome 7D"/>
</dbReference>
<reference evidence="2" key="4">
    <citation type="submission" date="2019-03" db="UniProtKB">
        <authorList>
            <consortium name="EnsemblPlants"/>
        </authorList>
    </citation>
    <scope>IDENTIFICATION</scope>
</reference>
<dbReference type="Gene3D" id="2.40.50.140">
    <property type="entry name" value="Nucleic acid-binding proteins"/>
    <property type="match status" value="1"/>
</dbReference>
<feature type="region of interest" description="Disordered" evidence="1">
    <location>
        <begin position="278"/>
        <end position="308"/>
    </location>
</feature>
<reference evidence="3" key="1">
    <citation type="journal article" date="2014" name="Science">
        <title>Ancient hybridizations among the ancestral genomes of bread wheat.</title>
        <authorList>
            <consortium name="International Wheat Genome Sequencing Consortium,"/>
            <person name="Marcussen T."/>
            <person name="Sandve S.R."/>
            <person name="Heier L."/>
            <person name="Spannagl M."/>
            <person name="Pfeifer M."/>
            <person name="Jakobsen K.S."/>
            <person name="Wulff B.B."/>
            <person name="Steuernagel B."/>
            <person name="Mayer K.F."/>
            <person name="Olsen O.A."/>
        </authorList>
    </citation>
    <scope>NUCLEOTIDE SEQUENCE [LARGE SCALE GENOMIC DNA]</scope>
    <source>
        <strain evidence="3">cv. AL8/78</strain>
    </source>
</reference>
<sequence>VFQDKRFFCTVTVDRLGSDQRWWFASCATCLKSAKYTGYQYRCSDDACSSVEADLTYCISVFASDGTAETEFVLFDKVASGAVGKPLIAILHQRYPGYAAVDKMAKLVRHDVTIPPQITQLIGQKYKLMVSISKKWKLKNGEDLSFQVNRIAETYKPELPPSVSAVASGSGKDALVNNVCGEQLPVLGPAISSGPNTPPPTGFLPGSPAAQAHTHASIGKITPSTPSPRYCSVAPKRGARRSLFGKSLKGKSDVMLGDATTSAQDGVEAVVDDSSMTVEEKDVDAVPIRPKRSPSGSKGLGHQRNNRSNALSAVLADVVCK</sequence>
<organism evidence="2 3">
    <name type="scientific">Aegilops tauschii subsp. strangulata</name>
    <name type="common">Goatgrass</name>
    <dbReference type="NCBI Taxonomy" id="200361"/>
    <lineage>
        <taxon>Eukaryota</taxon>
        <taxon>Viridiplantae</taxon>
        <taxon>Streptophyta</taxon>
        <taxon>Embryophyta</taxon>
        <taxon>Tracheophyta</taxon>
        <taxon>Spermatophyta</taxon>
        <taxon>Magnoliopsida</taxon>
        <taxon>Liliopsida</taxon>
        <taxon>Poales</taxon>
        <taxon>Poaceae</taxon>
        <taxon>BOP clade</taxon>
        <taxon>Pooideae</taxon>
        <taxon>Triticodae</taxon>
        <taxon>Triticeae</taxon>
        <taxon>Triticinae</taxon>
        <taxon>Aegilops</taxon>
    </lineage>
</organism>
<dbReference type="EnsemblPlants" id="AET7Gv20782000.7">
    <property type="protein sequence ID" value="AET7Gv20782000.7"/>
    <property type="gene ID" value="AET7Gv20782000"/>
</dbReference>
<dbReference type="Gramene" id="AET7Gv20782000.7">
    <property type="protein sequence ID" value="AET7Gv20782000.7"/>
    <property type="gene ID" value="AET7Gv20782000"/>
</dbReference>
<dbReference type="AlphaFoldDB" id="A0A453S196"/>
<dbReference type="PANTHER" id="PTHR47165:SF4">
    <property type="entry name" value="OS03G0429900 PROTEIN"/>
    <property type="match status" value="1"/>
</dbReference>
<evidence type="ECO:0008006" key="4">
    <source>
        <dbReference type="Google" id="ProtNLM"/>
    </source>
</evidence>
<feature type="region of interest" description="Disordered" evidence="1">
    <location>
        <begin position="191"/>
        <end position="231"/>
    </location>
</feature>
<evidence type="ECO:0000256" key="1">
    <source>
        <dbReference type="SAM" id="MobiDB-lite"/>
    </source>
</evidence>
<reference evidence="2" key="3">
    <citation type="journal article" date="2017" name="Nature">
        <title>Genome sequence of the progenitor of the wheat D genome Aegilops tauschii.</title>
        <authorList>
            <person name="Luo M.C."/>
            <person name="Gu Y.Q."/>
            <person name="Puiu D."/>
            <person name="Wang H."/>
            <person name="Twardziok S.O."/>
            <person name="Deal K.R."/>
            <person name="Huo N."/>
            <person name="Zhu T."/>
            <person name="Wang L."/>
            <person name="Wang Y."/>
            <person name="McGuire P.E."/>
            <person name="Liu S."/>
            <person name="Long H."/>
            <person name="Ramasamy R.K."/>
            <person name="Rodriguez J.C."/>
            <person name="Van S.L."/>
            <person name="Yuan L."/>
            <person name="Wang Z."/>
            <person name="Xia Z."/>
            <person name="Xiao L."/>
            <person name="Anderson O.D."/>
            <person name="Ouyang S."/>
            <person name="Liang Y."/>
            <person name="Zimin A.V."/>
            <person name="Pertea G."/>
            <person name="Qi P."/>
            <person name="Bennetzen J.L."/>
            <person name="Dai X."/>
            <person name="Dawson M.W."/>
            <person name="Muller H.G."/>
            <person name="Kugler K."/>
            <person name="Rivarola-Duarte L."/>
            <person name="Spannagl M."/>
            <person name="Mayer K.F.X."/>
            <person name="Lu F.H."/>
            <person name="Bevan M.W."/>
            <person name="Leroy P."/>
            <person name="Li P."/>
            <person name="You F.M."/>
            <person name="Sun Q."/>
            <person name="Liu Z."/>
            <person name="Lyons E."/>
            <person name="Wicker T."/>
            <person name="Salzberg S.L."/>
            <person name="Devos K.M."/>
            <person name="Dvorak J."/>
        </authorList>
    </citation>
    <scope>NUCLEOTIDE SEQUENCE [LARGE SCALE GENOMIC DNA]</scope>
    <source>
        <strain evidence="2">cv. AL8/78</strain>
    </source>
</reference>